<gene>
    <name evidence="1" type="ORF">HXX76_008067</name>
</gene>
<organism evidence="1 2">
    <name type="scientific">Chlamydomonas incerta</name>
    <dbReference type="NCBI Taxonomy" id="51695"/>
    <lineage>
        <taxon>Eukaryota</taxon>
        <taxon>Viridiplantae</taxon>
        <taxon>Chlorophyta</taxon>
        <taxon>core chlorophytes</taxon>
        <taxon>Chlorophyceae</taxon>
        <taxon>CS clade</taxon>
        <taxon>Chlamydomonadales</taxon>
        <taxon>Chlamydomonadaceae</taxon>
        <taxon>Chlamydomonas</taxon>
    </lineage>
</organism>
<proteinExistence type="predicted"/>
<evidence type="ECO:0000313" key="1">
    <source>
        <dbReference type="EMBL" id="KAG2433698.1"/>
    </source>
</evidence>
<accession>A0A835T0S6</accession>
<dbReference type="OrthoDB" id="202203at2759"/>
<dbReference type="Proteomes" id="UP000650467">
    <property type="component" value="Unassembled WGS sequence"/>
</dbReference>
<comment type="caution">
    <text evidence="1">The sequence shown here is derived from an EMBL/GenBank/DDBJ whole genome shotgun (WGS) entry which is preliminary data.</text>
</comment>
<reference evidence="1" key="1">
    <citation type="journal article" date="2020" name="bioRxiv">
        <title>Comparative genomics of Chlamydomonas.</title>
        <authorList>
            <person name="Craig R.J."/>
            <person name="Hasan A.R."/>
            <person name="Ness R.W."/>
            <person name="Keightley P.D."/>
        </authorList>
    </citation>
    <scope>NUCLEOTIDE SEQUENCE</scope>
    <source>
        <strain evidence="1">SAG 7.73</strain>
    </source>
</reference>
<sequence length="112" mass="11499">MSDKSAVLSNGETLAFDYAALCTGSSYSDSAFKSTAATSREQRLAEMKALAAAKPGSSPKLGAWKGDALVVVSMGRCGGVCHMWGCLCGGCLAGSHGGTMKLSEFREQLGIV</sequence>
<dbReference type="EMBL" id="JAEHOC010000018">
    <property type="protein sequence ID" value="KAG2433698.1"/>
    <property type="molecule type" value="Genomic_DNA"/>
</dbReference>
<name>A0A835T0S6_CHLIN</name>
<evidence type="ECO:0000313" key="2">
    <source>
        <dbReference type="Proteomes" id="UP000650467"/>
    </source>
</evidence>
<protein>
    <submittedName>
        <fullName evidence="1">Uncharacterized protein</fullName>
    </submittedName>
</protein>
<dbReference type="AlphaFoldDB" id="A0A835T0S6"/>
<keyword evidence="2" id="KW-1185">Reference proteome</keyword>